<gene>
    <name evidence="9" type="ORF">SORBI_3003G071500</name>
</gene>
<dbReference type="eggNOG" id="KOG0367">
    <property type="taxonomic scope" value="Eukaryota"/>
</dbReference>
<dbReference type="PANTHER" id="PTHR11774:SF4">
    <property type="entry name" value="GERANYLGERANYL TRANSFERASE TYPE-1 SUBUNIT BETA"/>
    <property type="match status" value="1"/>
</dbReference>
<dbReference type="Gramene" id="OQU86315">
    <property type="protein sequence ID" value="OQU86315"/>
    <property type="gene ID" value="SORBI_3003G071500"/>
</dbReference>
<dbReference type="GO" id="GO:0009737">
    <property type="term" value="P:response to abscisic acid"/>
    <property type="evidence" value="ECO:0007669"/>
    <property type="project" value="EnsemblPlants"/>
</dbReference>
<dbReference type="InParanoid" id="A0A1W0VW38"/>
<dbReference type="InterPro" id="IPR008930">
    <property type="entry name" value="Terpenoid_cyclase/PrenylTrfase"/>
</dbReference>
<dbReference type="FunFam" id="1.50.10.20:FF:000021">
    <property type="entry name" value="Geranylgeranyl transferase type-1 subunit beta"/>
    <property type="match status" value="1"/>
</dbReference>
<evidence type="ECO:0000256" key="6">
    <source>
        <dbReference type="ARBA" id="ARBA00022737"/>
    </source>
</evidence>
<dbReference type="GO" id="GO:0005953">
    <property type="term" value="C:CAAX-protein geranylgeranyltransferase complex"/>
    <property type="evidence" value="ECO:0000318"/>
    <property type="project" value="GO_Central"/>
</dbReference>
<evidence type="ECO:0000313" key="9">
    <source>
        <dbReference type="EMBL" id="OQU86315.1"/>
    </source>
</evidence>
<proteinExistence type="inferred from homology"/>
<dbReference type="Gene3D" id="1.50.10.20">
    <property type="match status" value="1"/>
</dbReference>
<evidence type="ECO:0000256" key="7">
    <source>
        <dbReference type="ARBA" id="ARBA00022833"/>
    </source>
</evidence>
<evidence type="ECO:0000256" key="2">
    <source>
        <dbReference type="ARBA" id="ARBA00010497"/>
    </source>
</evidence>
<protein>
    <recommendedName>
        <fullName evidence="8">Prenyltransferase alpha-alpha toroid domain-containing protein</fullName>
    </recommendedName>
</protein>
<dbReference type="SUPFAM" id="SSF48239">
    <property type="entry name" value="Terpenoid cyclases/Protein prenyltransferases"/>
    <property type="match status" value="1"/>
</dbReference>
<dbReference type="PANTHER" id="PTHR11774">
    <property type="entry name" value="GERANYLGERANYL TRANSFERASE TYPE BETA SUBUNIT"/>
    <property type="match status" value="1"/>
</dbReference>
<comment type="cofactor">
    <cofactor evidence="1">
        <name>Zn(2+)</name>
        <dbReference type="ChEBI" id="CHEBI:29105"/>
    </cofactor>
</comment>
<keyword evidence="7" id="KW-0862">Zinc</keyword>
<feature type="domain" description="Prenyltransferase alpha-alpha toroid" evidence="8">
    <location>
        <begin position="6"/>
        <end position="337"/>
    </location>
</feature>
<evidence type="ECO:0000259" key="8">
    <source>
        <dbReference type="Pfam" id="PF00432"/>
    </source>
</evidence>
<dbReference type="GO" id="GO:0009733">
    <property type="term" value="P:response to auxin"/>
    <property type="evidence" value="ECO:0007669"/>
    <property type="project" value="EnsemblPlants"/>
</dbReference>
<keyword evidence="3" id="KW-0637">Prenyltransferase</keyword>
<dbReference type="STRING" id="4558.A0A1W0VW38"/>
<organism evidence="9 10">
    <name type="scientific">Sorghum bicolor</name>
    <name type="common">Sorghum</name>
    <name type="synonym">Sorghum vulgare</name>
    <dbReference type="NCBI Taxonomy" id="4558"/>
    <lineage>
        <taxon>Eukaryota</taxon>
        <taxon>Viridiplantae</taxon>
        <taxon>Streptophyta</taxon>
        <taxon>Embryophyta</taxon>
        <taxon>Tracheophyta</taxon>
        <taxon>Spermatophyta</taxon>
        <taxon>Magnoliopsida</taxon>
        <taxon>Liliopsida</taxon>
        <taxon>Poales</taxon>
        <taxon>Poaceae</taxon>
        <taxon>PACMAD clade</taxon>
        <taxon>Panicoideae</taxon>
        <taxon>Andropogonodae</taxon>
        <taxon>Andropogoneae</taxon>
        <taxon>Sorghinae</taxon>
        <taxon>Sorghum</taxon>
    </lineage>
</organism>
<keyword evidence="6" id="KW-0677">Repeat</keyword>
<dbReference type="EMBL" id="CM000762">
    <property type="protein sequence ID" value="OQU86315.1"/>
    <property type="molecule type" value="Genomic_DNA"/>
</dbReference>
<evidence type="ECO:0000256" key="3">
    <source>
        <dbReference type="ARBA" id="ARBA00022602"/>
    </source>
</evidence>
<evidence type="ECO:0000256" key="1">
    <source>
        <dbReference type="ARBA" id="ARBA00001947"/>
    </source>
</evidence>
<dbReference type="AlphaFoldDB" id="A0A1W0VW38"/>
<dbReference type="GO" id="GO:0009414">
    <property type="term" value="P:response to water deprivation"/>
    <property type="evidence" value="ECO:0007669"/>
    <property type="project" value="EnsemblPlants"/>
</dbReference>
<dbReference type="OMA" id="RWCLMRQ"/>
<accession>A0A1W0VW38</accession>
<dbReference type="GO" id="GO:0046872">
    <property type="term" value="F:metal ion binding"/>
    <property type="evidence" value="ECO:0007669"/>
    <property type="project" value="UniProtKB-KW"/>
</dbReference>
<reference evidence="10" key="2">
    <citation type="journal article" date="2018" name="Plant J.">
        <title>The Sorghum bicolor reference genome: improved assembly, gene annotations, a transcriptome atlas, and signatures of genome organization.</title>
        <authorList>
            <person name="McCormick R.F."/>
            <person name="Truong S.K."/>
            <person name="Sreedasyam A."/>
            <person name="Jenkins J."/>
            <person name="Shu S."/>
            <person name="Sims D."/>
            <person name="Kennedy M."/>
            <person name="Amirebrahimi M."/>
            <person name="Weers B.D."/>
            <person name="McKinley B."/>
            <person name="Mattison A."/>
            <person name="Morishige D.T."/>
            <person name="Grimwood J."/>
            <person name="Schmutz J."/>
            <person name="Mullet J.E."/>
        </authorList>
    </citation>
    <scope>NUCLEOTIDE SEQUENCE [LARGE SCALE GENOMIC DNA]</scope>
    <source>
        <strain evidence="10">cv. BTx623</strain>
    </source>
</reference>
<dbReference type="InterPro" id="IPR001330">
    <property type="entry name" value="Prenyltrans"/>
</dbReference>
<dbReference type="GO" id="GO:0004662">
    <property type="term" value="F:CAAX-protein geranylgeranyltransferase activity"/>
    <property type="evidence" value="ECO:0007669"/>
    <property type="project" value="EnsemblPlants"/>
</dbReference>
<keyword evidence="4" id="KW-0808">Transferase</keyword>
<evidence type="ECO:0000256" key="4">
    <source>
        <dbReference type="ARBA" id="ARBA00022679"/>
    </source>
</evidence>
<evidence type="ECO:0000256" key="5">
    <source>
        <dbReference type="ARBA" id="ARBA00022723"/>
    </source>
</evidence>
<reference evidence="9 10" key="1">
    <citation type="journal article" date="2009" name="Nature">
        <title>The Sorghum bicolor genome and the diversification of grasses.</title>
        <authorList>
            <person name="Paterson A.H."/>
            <person name="Bowers J.E."/>
            <person name="Bruggmann R."/>
            <person name="Dubchak I."/>
            <person name="Grimwood J."/>
            <person name="Gundlach H."/>
            <person name="Haberer G."/>
            <person name="Hellsten U."/>
            <person name="Mitros T."/>
            <person name="Poliakov A."/>
            <person name="Schmutz J."/>
            <person name="Spannagl M."/>
            <person name="Tang H."/>
            <person name="Wang X."/>
            <person name="Wicker T."/>
            <person name="Bharti A.K."/>
            <person name="Chapman J."/>
            <person name="Feltus F.A."/>
            <person name="Gowik U."/>
            <person name="Grigoriev I.V."/>
            <person name="Lyons E."/>
            <person name="Maher C.A."/>
            <person name="Martis M."/>
            <person name="Narechania A."/>
            <person name="Otillar R.P."/>
            <person name="Penning B.W."/>
            <person name="Salamov A.A."/>
            <person name="Wang Y."/>
            <person name="Zhang L."/>
            <person name="Carpita N.C."/>
            <person name="Freeling M."/>
            <person name="Gingle A.R."/>
            <person name="Hash C.T."/>
            <person name="Keller B."/>
            <person name="Klein P."/>
            <person name="Kresovich S."/>
            <person name="McCann M.C."/>
            <person name="Ming R."/>
            <person name="Peterson D.G."/>
            <person name="Mehboob-ur-Rahman"/>
            <person name="Ware D."/>
            <person name="Westhoff P."/>
            <person name="Mayer K.F."/>
            <person name="Messing J."/>
            <person name="Rokhsar D.S."/>
        </authorList>
    </citation>
    <scope>NUCLEOTIDE SEQUENCE [LARGE SCALE GENOMIC DNA]</scope>
    <source>
        <strain evidence="10">cv. BTx623</strain>
    </source>
</reference>
<dbReference type="Proteomes" id="UP000000768">
    <property type="component" value="Chromosome 3"/>
</dbReference>
<name>A0A1W0VW38_SORBI</name>
<keyword evidence="5" id="KW-0479">Metal-binding</keyword>
<sequence>MGKRDFERLRHVAFFDAMATELPDEYASQEVNHLTLAYFAVGGLSLLRELDRINKDEIAKWILSFQVHPEANDDIGVGLFYGFCGSRSTQFPLPNTKDPCCDVSHLASTYSALAILKIIGYDLANIDCKALLLSLKKLQQPDGSFMPTHIGAETDLRFVYCAAAICSMLDDWTGMDKLKAEEYILNCQSYDGGFGMVPGSESHGGGTFCAVAALHLMGFIQVDLASNLRDSSSINICMLLEWCLQRQVTNGGFQGRRNKPNDTCYAFWVGGVLKILGAYHLIDRCALRGFLLTCQSPYGGFTKFPDDRIPDIYHSYYGLAALSLLEEDGLEPLHVDLGILSAAL</sequence>
<evidence type="ECO:0000313" key="10">
    <source>
        <dbReference type="Proteomes" id="UP000000768"/>
    </source>
</evidence>
<keyword evidence="10" id="KW-1185">Reference proteome</keyword>
<dbReference type="Pfam" id="PF00432">
    <property type="entry name" value="Prenyltrans"/>
    <property type="match status" value="1"/>
</dbReference>
<comment type="similarity">
    <text evidence="2">Belongs to the protein prenyltransferase subunit beta family.</text>
</comment>
<dbReference type="InterPro" id="IPR045089">
    <property type="entry name" value="PGGT1B-like"/>
</dbReference>